<keyword evidence="2" id="KW-1185">Reference proteome</keyword>
<dbReference type="PANTHER" id="PTHR12751:SF7">
    <property type="entry name" value="PHOSPHATASE AND ACTIN REGULATOR 3"/>
    <property type="match status" value="1"/>
</dbReference>
<evidence type="ECO:0000313" key="2">
    <source>
        <dbReference type="Proteomes" id="UP001434883"/>
    </source>
</evidence>
<proteinExistence type="predicted"/>
<comment type="caution">
    <text evidence="1">The sequence shown here is derived from an EMBL/GenBank/DDBJ whole genome shotgun (WGS) entry which is preliminary data.</text>
</comment>
<feature type="non-terminal residue" evidence="1">
    <location>
        <position position="1"/>
    </location>
</feature>
<sequence>DELRDRKILIRFSDYVEVAKAQDYDRRADKPWTRLSAADKVDIKTPCSFFTTCSIGLSKVSSVKSCVNLVLSEKTLHRVFEPPRAPSGFGRPDIWVQRTLEAMPLAGDLLVGEAACSKLHLRSGEPLLHRLFTLSEEQEGH</sequence>
<evidence type="ECO:0000313" key="1">
    <source>
        <dbReference type="EMBL" id="MEQ2217952.1"/>
    </source>
</evidence>
<protein>
    <submittedName>
        <fullName evidence="1">Uncharacterized protein</fullName>
    </submittedName>
</protein>
<accession>A0ABV0SBM1</accession>
<dbReference type="Proteomes" id="UP001434883">
    <property type="component" value="Unassembled WGS sequence"/>
</dbReference>
<gene>
    <name evidence="1" type="ORF">XENOCAPTIV_026826</name>
</gene>
<name>A0ABV0SBM1_9TELE</name>
<reference evidence="1 2" key="1">
    <citation type="submission" date="2021-06" db="EMBL/GenBank/DDBJ databases">
        <authorList>
            <person name="Palmer J.M."/>
        </authorList>
    </citation>
    <scope>NUCLEOTIDE SEQUENCE [LARGE SCALE GENOMIC DNA]</scope>
    <source>
        <strain evidence="1 2">XC_2019</strain>
        <tissue evidence="1">Muscle</tissue>
    </source>
</reference>
<dbReference type="EMBL" id="JAHRIN010076299">
    <property type="protein sequence ID" value="MEQ2217952.1"/>
    <property type="molecule type" value="Genomic_DNA"/>
</dbReference>
<dbReference type="PANTHER" id="PTHR12751">
    <property type="entry name" value="PHOSPHATASE AND ACTIN REGULATOR PHACTR"/>
    <property type="match status" value="1"/>
</dbReference>
<organism evidence="1 2">
    <name type="scientific">Xenoophorus captivus</name>
    <dbReference type="NCBI Taxonomy" id="1517983"/>
    <lineage>
        <taxon>Eukaryota</taxon>
        <taxon>Metazoa</taxon>
        <taxon>Chordata</taxon>
        <taxon>Craniata</taxon>
        <taxon>Vertebrata</taxon>
        <taxon>Euteleostomi</taxon>
        <taxon>Actinopterygii</taxon>
        <taxon>Neopterygii</taxon>
        <taxon>Teleostei</taxon>
        <taxon>Neoteleostei</taxon>
        <taxon>Acanthomorphata</taxon>
        <taxon>Ovalentaria</taxon>
        <taxon>Atherinomorphae</taxon>
        <taxon>Cyprinodontiformes</taxon>
        <taxon>Goodeidae</taxon>
        <taxon>Xenoophorus</taxon>
    </lineage>
</organism>